<dbReference type="Gene3D" id="2.60.120.330">
    <property type="entry name" value="B-lactam Antibiotic, Isopenicillin N Synthase, Chain"/>
    <property type="match status" value="1"/>
</dbReference>
<dbReference type="Proteomes" id="UP000001610">
    <property type="component" value="Unassembled WGS sequence"/>
</dbReference>
<dbReference type="OMA" id="HNKHTDV"/>
<protein>
    <submittedName>
        <fullName evidence="4">2OG-Fe(II) oxygenase family oxidoreductase, putative</fullName>
    </submittedName>
</protein>
<comment type="similarity">
    <text evidence="1 2">Belongs to the iron/ascorbate-dependent oxidoreductase family.</text>
</comment>
<dbReference type="SUPFAM" id="SSF51197">
    <property type="entry name" value="Clavaminate synthase-like"/>
    <property type="match status" value="1"/>
</dbReference>
<feature type="domain" description="Fe2OG dioxygenase" evidence="3">
    <location>
        <begin position="174"/>
        <end position="277"/>
    </location>
</feature>
<dbReference type="InterPro" id="IPR044861">
    <property type="entry name" value="IPNS-like_FE2OG_OXY"/>
</dbReference>
<dbReference type="InterPro" id="IPR026992">
    <property type="entry name" value="DIOX_N"/>
</dbReference>
<evidence type="ECO:0000256" key="2">
    <source>
        <dbReference type="RuleBase" id="RU003682"/>
    </source>
</evidence>
<dbReference type="RefSeq" id="XP_006672124.1">
    <property type="nucleotide sequence ID" value="XM_006672061.1"/>
</dbReference>
<reference evidence="4 5" key="1">
    <citation type="journal article" date="2011" name="Genome Biol.">
        <title>Genome sequence of the insect pathogenic fungus Cordyceps militaris, a valued traditional Chinese medicine.</title>
        <authorList>
            <person name="Zheng P."/>
            <person name="Xia Y."/>
            <person name="Xiao G."/>
            <person name="Xiong C."/>
            <person name="Hu X."/>
            <person name="Zhang S."/>
            <person name="Zheng H."/>
            <person name="Huang Y."/>
            <person name="Zhou Y."/>
            <person name="Wang S."/>
            <person name="Zhao G.P."/>
            <person name="Liu X."/>
            <person name="St Leger R.J."/>
            <person name="Wang C."/>
        </authorList>
    </citation>
    <scope>NUCLEOTIDE SEQUENCE [LARGE SCALE GENOMIC DNA]</scope>
    <source>
        <strain evidence="4 5">CM01</strain>
    </source>
</reference>
<dbReference type="Pfam" id="PF14226">
    <property type="entry name" value="DIOX_N"/>
    <property type="match status" value="1"/>
</dbReference>
<gene>
    <name evidence="4" type="ORF">CCM_06923</name>
</gene>
<name>G3JLC9_CORMM</name>
<dbReference type="eggNOG" id="KOG0143">
    <property type="taxonomic scope" value="Eukaryota"/>
</dbReference>
<dbReference type="Pfam" id="PF03171">
    <property type="entry name" value="2OG-FeII_Oxy"/>
    <property type="match status" value="1"/>
</dbReference>
<evidence type="ECO:0000256" key="1">
    <source>
        <dbReference type="ARBA" id="ARBA00008056"/>
    </source>
</evidence>
<evidence type="ECO:0000313" key="4">
    <source>
        <dbReference type="EMBL" id="EGX90503.1"/>
    </source>
</evidence>
<keyword evidence="2" id="KW-0560">Oxidoreductase</keyword>
<keyword evidence="2" id="KW-0408">Iron</keyword>
<dbReference type="VEuPathDB" id="FungiDB:CCM_06923"/>
<organism evidence="4 5">
    <name type="scientific">Cordyceps militaris (strain CM01)</name>
    <name type="common">Caterpillar fungus</name>
    <dbReference type="NCBI Taxonomy" id="983644"/>
    <lineage>
        <taxon>Eukaryota</taxon>
        <taxon>Fungi</taxon>
        <taxon>Dikarya</taxon>
        <taxon>Ascomycota</taxon>
        <taxon>Pezizomycotina</taxon>
        <taxon>Sordariomycetes</taxon>
        <taxon>Hypocreomycetidae</taxon>
        <taxon>Hypocreales</taxon>
        <taxon>Cordycipitaceae</taxon>
        <taxon>Cordyceps</taxon>
    </lineage>
</organism>
<dbReference type="GO" id="GO:0046872">
    <property type="term" value="F:metal ion binding"/>
    <property type="evidence" value="ECO:0007669"/>
    <property type="project" value="UniProtKB-KW"/>
</dbReference>
<dbReference type="AlphaFoldDB" id="G3JLC9"/>
<dbReference type="InterPro" id="IPR050231">
    <property type="entry name" value="Iron_ascorbate_oxido_reductase"/>
</dbReference>
<dbReference type="STRING" id="983644.G3JLC9"/>
<keyword evidence="2" id="KW-0479">Metal-binding</keyword>
<evidence type="ECO:0000259" key="3">
    <source>
        <dbReference type="PROSITE" id="PS51471"/>
    </source>
</evidence>
<dbReference type="KEGG" id="cmt:CCM_06923"/>
<dbReference type="InterPro" id="IPR005123">
    <property type="entry name" value="Oxoglu/Fe-dep_dioxygenase_dom"/>
</dbReference>
<proteinExistence type="inferred from homology"/>
<evidence type="ECO:0000313" key="5">
    <source>
        <dbReference type="Proteomes" id="UP000001610"/>
    </source>
</evidence>
<dbReference type="GO" id="GO:0044283">
    <property type="term" value="P:small molecule biosynthetic process"/>
    <property type="evidence" value="ECO:0007669"/>
    <property type="project" value="UniProtKB-ARBA"/>
</dbReference>
<dbReference type="InterPro" id="IPR027443">
    <property type="entry name" value="IPNS-like_sf"/>
</dbReference>
<dbReference type="GeneID" id="18168934"/>
<sequence length="328" mass="37328">MILPREAVKYQGKVADVAELQTINFSRLISQEPVELKKLLHLCQTEGFFYLDLQGLDSSRMLEDLQNLLAVMKRFFDSPLHEKNERGFESQRDGYEAIGTHAGIVEGTRDGYETLKVSRLWAEMSCIVKNEVPTFRNFVAGSSIITRLILASLSNAMGRSGDTRFECFHRDNEPSNTTLVMFRYVPGDLRTDQRVGHQQHTDIGSLTLLFSEQWGLQVQRPGAEAWEFIEPLAGHAVINVGDSLRFASGNKLYSCIHRVVPIDNPEPRYSIAYFLRPEDNVVYKDSNGREIRASDWHDEKYSVFQQDHKAQEASYSVLMGGMQEVLKS</sequence>
<dbReference type="GO" id="GO:0016491">
    <property type="term" value="F:oxidoreductase activity"/>
    <property type="evidence" value="ECO:0007669"/>
    <property type="project" value="UniProtKB-KW"/>
</dbReference>
<dbReference type="EMBL" id="JH126403">
    <property type="protein sequence ID" value="EGX90503.1"/>
    <property type="molecule type" value="Genomic_DNA"/>
</dbReference>
<keyword evidence="5" id="KW-1185">Reference proteome</keyword>
<dbReference type="InParanoid" id="G3JLC9"/>
<accession>G3JLC9</accession>
<dbReference type="OrthoDB" id="288590at2759"/>
<dbReference type="PANTHER" id="PTHR47990">
    <property type="entry name" value="2-OXOGLUTARATE (2OG) AND FE(II)-DEPENDENT OXYGENASE SUPERFAMILY PROTEIN-RELATED"/>
    <property type="match status" value="1"/>
</dbReference>
<dbReference type="HOGENOM" id="CLU_010119_4_0_1"/>
<dbReference type="PROSITE" id="PS51471">
    <property type="entry name" value="FE2OG_OXY"/>
    <property type="match status" value="1"/>
</dbReference>